<evidence type="ECO:0000313" key="3">
    <source>
        <dbReference type="Proteomes" id="UP000642748"/>
    </source>
</evidence>
<proteinExistence type="predicted"/>
<feature type="transmembrane region" description="Helical" evidence="1">
    <location>
        <begin position="343"/>
        <end position="361"/>
    </location>
</feature>
<evidence type="ECO:0000256" key="1">
    <source>
        <dbReference type="SAM" id="Phobius"/>
    </source>
</evidence>
<feature type="transmembrane region" description="Helical" evidence="1">
    <location>
        <begin position="80"/>
        <end position="100"/>
    </location>
</feature>
<feature type="transmembrane region" description="Helical" evidence="1">
    <location>
        <begin position="106"/>
        <end position="127"/>
    </location>
</feature>
<sequence>MARIRILRTGEGPLRPSFLELFFDLALVVALTRLSQLIAADLSWANALRAMILLAAIWWVFTVTAYTTDWFDTDQPVIQLLVLGVMLGGLLMALTIPRAFERPDGIVFAGAYVAVHVGRGLLLAWALQGHQLRYRSLRVVVWFGLTGVPWIIGGFLGGTGQWVLWVAALAVDYWVGWFGYPLPRMGRTPPDELRVLGEHLSERFRQMLIVALGEVILVAALAYRSVNFGSLHTLAFVMVFVNTALMWRIYFVRSGRWLGPGLEHAARSGQLALLAAHTHLIMVAGAVVTAVGAELVVIHPARPSPVTWLVSLTAGPAMFLIGRILFAVLTLRMAHFRKIEVPRPWWLPIGLFVILVATPALRHLPTLGIAAVINAVFLAVALAPTAQSRWQTRRRRVGGP</sequence>
<dbReference type="RefSeq" id="WP_203924190.1">
    <property type="nucleotide sequence ID" value="NZ_BONZ01000105.1"/>
</dbReference>
<accession>A0A8J3VWB3</accession>
<gene>
    <name evidence="2" type="ORF">Raf01_89410</name>
</gene>
<keyword evidence="1" id="KW-0472">Membrane</keyword>
<feature type="transmembrane region" description="Helical" evidence="1">
    <location>
        <begin position="367"/>
        <end position="386"/>
    </location>
</feature>
<dbReference type="PANTHER" id="PTHR36840:SF1">
    <property type="entry name" value="BLL5714 PROTEIN"/>
    <property type="match status" value="1"/>
</dbReference>
<feature type="transmembrane region" description="Helical" evidence="1">
    <location>
        <begin position="162"/>
        <end position="183"/>
    </location>
</feature>
<feature type="transmembrane region" description="Helical" evidence="1">
    <location>
        <begin position="139"/>
        <end position="156"/>
    </location>
</feature>
<keyword evidence="3" id="KW-1185">Reference proteome</keyword>
<reference evidence="2" key="1">
    <citation type="submission" date="2021-01" db="EMBL/GenBank/DDBJ databases">
        <title>Whole genome shotgun sequence of Rugosimonospora africana NBRC 104875.</title>
        <authorList>
            <person name="Komaki H."/>
            <person name="Tamura T."/>
        </authorList>
    </citation>
    <scope>NUCLEOTIDE SEQUENCE</scope>
    <source>
        <strain evidence="2">NBRC 104875</strain>
    </source>
</reference>
<feature type="transmembrane region" description="Helical" evidence="1">
    <location>
        <begin position="229"/>
        <end position="250"/>
    </location>
</feature>
<dbReference type="Pfam" id="PF06772">
    <property type="entry name" value="LtrA"/>
    <property type="match status" value="1"/>
</dbReference>
<dbReference type="EMBL" id="BONZ01000105">
    <property type="protein sequence ID" value="GIH20769.1"/>
    <property type="molecule type" value="Genomic_DNA"/>
</dbReference>
<dbReference type="InterPro" id="IPR010640">
    <property type="entry name" value="Low_temperature_requirement_A"/>
</dbReference>
<feature type="transmembrane region" description="Helical" evidence="1">
    <location>
        <begin position="46"/>
        <end position="68"/>
    </location>
</feature>
<evidence type="ECO:0000313" key="2">
    <source>
        <dbReference type="EMBL" id="GIH20769.1"/>
    </source>
</evidence>
<feature type="transmembrane region" description="Helical" evidence="1">
    <location>
        <begin position="271"/>
        <end position="296"/>
    </location>
</feature>
<name>A0A8J3VWB3_9ACTN</name>
<keyword evidence="1" id="KW-0812">Transmembrane</keyword>
<feature type="transmembrane region" description="Helical" evidence="1">
    <location>
        <begin position="204"/>
        <end position="223"/>
    </location>
</feature>
<comment type="caution">
    <text evidence="2">The sequence shown here is derived from an EMBL/GenBank/DDBJ whole genome shotgun (WGS) entry which is preliminary data.</text>
</comment>
<feature type="transmembrane region" description="Helical" evidence="1">
    <location>
        <begin position="21"/>
        <end position="40"/>
    </location>
</feature>
<organism evidence="2 3">
    <name type="scientific">Rugosimonospora africana</name>
    <dbReference type="NCBI Taxonomy" id="556532"/>
    <lineage>
        <taxon>Bacteria</taxon>
        <taxon>Bacillati</taxon>
        <taxon>Actinomycetota</taxon>
        <taxon>Actinomycetes</taxon>
        <taxon>Micromonosporales</taxon>
        <taxon>Micromonosporaceae</taxon>
        <taxon>Rugosimonospora</taxon>
    </lineage>
</organism>
<feature type="transmembrane region" description="Helical" evidence="1">
    <location>
        <begin position="308"/>
        <end position="331"/>
    </location>
</feature>
<dbReference type="PANTHER" id="PTHR36840">
    <property type="entry name" value="BLL5714 PROTEIN"/>
    <property type="match status" value="1"/>
</dbReference>
<keyword evidence="1" id="KW-1133">Transmembrane helix</keyword>
<protein>
    <submittedName>
        <fullName evidence="2">Membrane protein</fullName>
    </submittedName>
</protein>
<dbReference type="AlphaFoldDB" id="A0A8J3VWB3"/>
<dbReference type="Proteomes" id="UP000642748">
    <property type="component" value="Unassembled WGS sequence"/>
</dbReference>